<evidence type="ECO:0000313" key="1">
    <source>
        <dbReference type="EMBL" id="EMJ93934.1"/>
    </source>
</evidence>
<dbReference type="PATRIC" id="fig|1218565.3.peg.2804"/>
<dbReference type="Proteomes" id="UP000011988">
    <property type="component" value="Unassembled WGS sequence"/>
</dbReference>
<accession>M6CQE5</accession>
<proteinExistence type="predicted"/>
<evidence type="ECO:0000313" key="2">
    <source>
        <dbReference type="Proteomes" id="UP000011988"/>
    </source>
</evidence>
<reference evidence="1 2" key="1">
    <citation type="submission" date="2013-01" db="EMBL/GenBank/DDBJ databases">
        <authorList>
            <person name="Harkins D.M."/>
            <person name="Durkin A.S."/>
            <person name="Brinkac L.M."/>
            <person name="Haft D.H."/>
            <person name="Selengut J.D."/>
            <person name="Sanka R."/>
            <person name="DePew J."/>
            <person name="Purushe J."/>
            <person name="Galloway R.L."/>
            <person name="Vinetz J.M."/>
            <person name="Sutton G.G."/>
            <person name="Nierman W.C."/>
            <person name="Fouts D.E."/>
        </authorList>
    </citation>
    <scope>NUCLEOTIDE SEQUENCE [LARGE SCALE GENOMIC DNA]</scope>
    <source>
        <strain evidence="1 2">79601</strain>
    </source>
</reference>
<gene>
    <name evidence="1" type="ORF">LEP1GSC194_1504</name>
</gene>
<comment type="caution">
    <text evidence="1">The sequence shown here is derived from an EMBL/GenBank/DDBJ whole genome shotgun (WGS) entry which is preliminary data.</text>
</comment>
<dbReference type="AlphaFoldDB" id="M6CQE5"/>
<dbReference type="EMBL" id="ANIK01000059">
    <property type="protein sequence ID" value="EMJ93934.1"/>
    <property type="molecule type" value="Genomic_DNA"/>
</dbReference>
<protein>
    <submittedName>
        <fullName evidence="1">Uncharacterized protein</fullName>
    </submittedName>
</protein>
<name>M6CQE5_9LEPT</name>
<organism evidence="1 2">
    <name type="scientific">Leptospira alstonii serovar Sichuan str. 79601</name>
    <dbReference type="NCBI Taxonomy" id="1218565"/>
    <lineage>
        <taxon>Bacteria</taxon>
        <taxon>Pseudomonadati</taxon>
        <taxon>Spirochaetota</taxon>
        <taxon>Spirochaetia</taxon>
        <taxon>Leptospirales</taxon>
        <taxon>Leptospiraceae</taxon>
        <taxon>Leptospira</taxon>
    </lineage>
</organism>
<sequence length="38" mass="4522">MIFKNPPIAANKQYIRKKRAGDSRSFSFQRKNNIVLQR</sequence>